<reference evidence="1 2" key="1">
    <citation type="journal article" date="2016" name="Microb. Cell Fact.">
        <title>Dissection of exopolysaccharide biosynthesis in Kozakia baliensis.</title>
        <authorList>
            <person name="Brandt J.U."/>
            <person name="Jakob F."/>
            <person name="Behr J."/>
            <person name="Geissler A.J."/>
            <person name="Vogel R.F."/>
        </authorList>
    </citation>
    <scope>NUCLEOTIDE SEQUENCE [LARGE SCALE GENOMIC DNA]</scope>
    <source>
        <strain evidence="1 2">DSM 14400</strain>
    </source>
</reference>
<dbReference type="EMBL" id="CP014674">
    <property type="protein sequence ID" value="AOX16251.1"/>
    <property type="molecule type" value="Genomic_DNA"/>
</dbReference>
<dbReference type="OrthoDB" id="7271479at2"/>
<protein>
    <submittedName>
        <fullName evidence="1">Uncharacterized protein</fullName>
    </submittedName>
</protein>
<keyword evidence="2" id="KW-1185">Reference proteome</keyword>
<gene>
    <name evidence="1" type="ORF">A0U89_02970</name>
</gene>
<evidence type="ECO:0000313" key="1">
    <source>
        <dbReference type="EMBL" id="AOX16251.1"/>
    </source>
</evidence>
<organism evidence="1 2">
    <name type="scientific">Kozakia baliensis</name>
    <dbReference type="NCBI Taxonomy" id="153496"/>
    <lineage>
        <taxon>Bacteria</taxon>
        <taxon>Pseudomonadati</taxon>
        <taxon>Pseudomonadota</taxon>
        <taxon>Alphaproteobacteria</taxon>
        <taxon>Acetobacterales</taxon>
        <taxon>Acetobacteraceae</taxon>
        <taxon>Kozakia</taxon>
    </lineage>
</organism>
<dbReference type="KEGG" id="kba:A0U89_02970"/>
<dbReference type="RefSeq" id="WP_070402051.1">
    <property type="nucleotide sequence ID" value="NZ_BJVW01000002.1"/>
</dbReference>
<accession>A0A1D8URJ0</accession>
<evidence type="ECO:0000313" key="2">
    <source>
        <dbReference type="Proteomes" id="UP000179145"/>
    </source>
</evidence>
<name>A0A1D8URJ0_9PROT</name>
<dbReference type="STRING" id="153496.A0U89_02970"/>
<dbReference type="AlphaFoldDB" id="A0A1D8URJ0"/>
<proteinExistence type="predicted"/>
<sequence>MRRCRTLLLAVFVCISLPSAMARHDVSHKNHHSSNSGAKPVILTEQPHTDLDTQARRLNAGDLADATAHHDHPIVLVASAPLSNARDDMALFVQLQSARLCGSAGCSTSVYLRHKNEWRTVLDAVSGAISVLPTQHRGMRDLMIGDHDRWFWNGSTYQDTMPAAPIGNLRQSIQQHQAGKKLNRT</sequence>
<dbReference type="Proteomes" id="UP000179145">
    <property type="component" value="Chromosome"/>
</dbReference>